<dbReference type="EC" id="3.1.3.16" evidence="1"/>
<dbReference type="InterPro" id="IPR029052">
    <property type="entry name" value="Metallo-depent_PP-like"/>
</dbReference>
<comment type="catalytic activity">
    <reaction evidence="1">
        <text>O-phospho-L-threonyl-[protein] + H2O = L-threonyl-[protein] + phosphate</text>
        <dbReference type="Rhea" id="RHEA:47004"/>
        <dbReference type="Rhea" id="RHEA-COMP:11060"/>
        <dbReference type="Rhea" id="RHEA-COMP:11605"/>
        <dbReference type="ChEBI" id="CHEBI:15377"/>
        <dbReference type="ChEBI" id="CHEBI:30013"/>
        <dbReference type="ChEBI" id="CHEBI:43474"/>
        <dbReference type="ChEBI" id="CHEBI:61977"/>
        <dbReference type="EC" id="3.1.3.16"/>
    </reaction>
</comment>
<dbReference type="GO" id="GO:0004722">
    <property type="term" value="F:protein serine/threonine phosphatase activity"/>
    <property type="evidence" value="ECO:0007669"/>
    <property type="project" value="UniProtKB-EC"/>
</dbReference>
<dbReference type="WBParaSite" id="L893_g3211.t1">
    <property type="protein sequence ID" value="L893_g3211.t1"/>
    <property type="gene ID" value="L893_g3211"/>
</dbReference>
<comment type="similarity">
    <text evidence="1">Belongs to the PPP phosphatase family.</text>
</comment>
<accession>A0A1I8A235</accession>
<sequence length="330" mass="37504">MSAASGPTYDIKTFLAKHRDFNASVTYELDELKWLIGRVRMVMADEKALIDVKHPVNIVGDIHGQYQDLHRIFNACGMPANRTRYLFLGDYVDRGPQSLEVICCLLGLKIAFPTKIFLLRGNHEQEFINKDYGFWAELEKRFAYGLALGIFKEFNDLFGYLPLAALVSGKILCMHGGLSPHLNSVDDIRSIELPQVVVQDKTLVQDILWADPAIDQVGFADNKLREVSVTFGEDVVYKTCQRLKLDMIVRGHQVMRNGYGFFANRRLVTVFSAPMYDTTLKNRGAVLVIARDKTMRFYMLNPLERKEEANGVGFKASFVDDQSGYNVREL</sequence>
<protein>
    <recommendedName>
        <fullName evidence="1">Serine/threonine-protein phosphatase</fullName>
        <ecNumber evidence="1">3.1.3.16</ecNumber>
    </recommendedName>
</protein>
<proteinExistence type="inferred from homology"/>
<evidence type="ECO:0000259" key="2">
    <source>
        <dbReference type="PROSITE" id="PS00125"/>
    </source>
</evidence>
<reference evidence="4" key="1">
    <citation type="submission" date="2016-11" db="UniProtKB">
        <authorList>
            <consortium name="WormBaseParasite"/>
        </authorList>
    </citation>
    <scope>IDENTIFICATION</scope>
</reference>
<dbReference type="SUPFAM" id="SSF56300">
    <property type="entry name" value="Metallo-dependent phosphatases"/>
    <property type="match status" value="1"/>
</dbReference>
<evidence type="ECO:0000256" key="1">
    <source>
        <dbReference type="RuleBase" id="RU004273"/>
    </source>
</evidence>
<dbReference type="Gene3D" id="3.60.21.10">
    <property type="match status" value="1"/>
</dbReference>
<dbReference type="PROSITE" id="PS00125">
    <property type="entry name" value="SER_THR_PHOSPHATASE"/>
    <property type="match status" value="1"/>
</dbReference>
<evidence type="ECO:0000313" key="4">
    <source>
        <dbReference type="WBParaSite" id="L893_g3211.t1"/>
    </source>
</evidence>
<keyword evidence="3" id="KW-1185">Reference proteome</keyword>
<dbReference type="PRINTS" id="PR00114">
    <property type="entry name" value="STPHPHTASE"/>
</dbReference>
<dbReference type="Proteomes" id="UP000095287">
    <property type="component" value="Unplaced"/>
</dbReference>
<name>A0A1I8A235_9BILA</name>
<dbReference type="SMART" id="SM00156">
    <property type="entry name" value="PP2Ac"/>
    <property type="match status" value="1"/>
</dbReference>
<dbReference type="InterPro" id="IPR004843">
    <property type="entry name" value="Calcineurin-like_PHP"/>
</dbReference>
<dbReference type="GO" id="GO:0005634">
    <property type="term" value="C:nucleus"/>
    <property type="evidence" value="ECO:0007669"/>
    <property type="project" value="TreeGrafter"/>
</dbReference>
<dbReference type="AlphaFoldDB" id="A0A1I8A235"/>
<dbReference type="PANTHER" id="PTHR11668:SF491">
    <property type="entry name" value="SERINE_THREONINE-PROTEIN PHOSPHATASE"/>
    <property type="match status" value="1"/>
</dbReference>
<evidence type="ECO:0000313" key="3">
    <source>
        <dbReference type="Proteomes" id="UP000095287"/>
    </source>
</evidence>
<feature type="domain" description="Serine/threonine specific protein phosphatases" evidence="2">
    <location>
        <begin position="119"/>
        <end position="124"/>
    </location>
</feature>
<dbReference type="InterPro" id="IPR050341">
    <property type="entry name" value="PP1_catalytic_subunit"/>
</dbReference>
<dbReference type="GO" id="GO:0005737">
    <property type="term" value="C:cytoplasm"/>
    <property type="evidence" value="ECO:0007669"/>
    <property type="project" value="TreeGrafter"/>
</dbReference>
<keyword evidence="1" id="KW-0378">Hydrolase</keyword>
<organism evidence="3 4">
    <name type="scientific">Steinernema glaseri</name>
    <dbReference type="NCBI Taxonomy" id="37863"/>
    <lineage>
        <taxon>Eukaryota</taxon>
        <taxon>Metazoa</taxon>
        <taxon>Ecdysozoa</taxon>
        <taxon>Nematoda</taxon>
        <taxon>Chromadorea</taxon>
        <taxon>Rhabditida</taxon>
        <taxon>Tylenchina</taxon>
        <taxon>Panagrolaimomorpha</taxon>
        <taxon>Strongyloidoidea</taxon>
        <taxon>Steinernematidae</taxon>
        <taxon>Steinernema</taxon>
    </lineage>
</organism>
<dbReference type="PANTHER" id="PTHR11668">
    <property type="entry name" value="SERINE/THREONINE PROTEIN PHOSPHATASE"/>
    <property type="match status" value="1"/>
</dbReference>
<dbReference type="Pfam" id="PF00149">
    <property type="entry name" value="Metallophos"/>
    <property type="match status" value="1"/>
</dbReference>
<dbReference type="InterPro" id="IPR006186">
    <property type="entry name" value="Ser/Thr-sp_prot-phosphatase"/>
</dbReference>